<reference evidence="1" key="1">
    <citation type="submission" date="2019-12" db="EMBL/GenBank/DDBJ databases">
        <title>An insight into the sialome of adult female Ixodes ricinus ticks feeding for 6 days.</title>
        <authorList>
            <person name="Perner J."/>
            <person name="Ribeiro J.M.C."/>
        </authorList>
    </citation>
    <scope>NUCLEOTIDE SEQUENCE</scope>
    <source>
        <strain evidence="1">Semi-engorged</strain>
        <tissue evidence="1">Salivary glands</tissue>
    </source>
</reference>
<organism evidence="1">
    <name type="scientific">Ixodes ricinus</name>
    <name type="common">Common tick</name>
    <name type="synonym">Acarus ricinus</name>
    <dbReference type="NCBI Taxonomy" id="34613"/>
    <lineage>
        <taxon>Eukaryota</taxon>
        <taxon>Metazoa</taxon>
        <taxon>Ecdysozoa</taxon>
        <taxon>Arthropoda</taxon>
        <taxon>Chelicerata</taxon>
        <taxon>Arachnida</taxon>
        <taxon>Acari</taxon>
        <taxon>Parasitiformes</taxon>
        <taxon>Ixodida</taxon>
        <taxon>Ixodoidea</taxon>
        <taxon>Ixodidae</taxon>
        <taxon>Ixodinae</taxon>
        <taxon>Ixodes</taxon>
    </lineage>
</organism>
<name>A0A6B0V3M3_IXORI</name>
<accession>A0A6B0V3M3</accession>
<evidence type="ECO:0000313" key="1">
    <source>
        <dbReference type="EMBL" id="MXU96893.1"/>
    </source>
</evidence>
<dbReference type="AlphaFoldDB" id="A0A6B0V3M3"/>
<dbReference type="EMBL" id="GIFC01014810">
    <property type="protein sequence ID" value="MXU96893.1"/>
    <property type="molecule type" value="Transcribed_RNA"/>
</dbReference>
<sequence length="234" mass="23670">MISFGTVLSAVPSIVPSVAPVASAPTFAGMGGGGDLTLPRGGGGGAGSGRNRIPVPGVGFGGKRRSFACGDAAMFVYRSLSSFLVSGDSTTITNVSVMVAATSDGYAVPSLCAALSRTSASDSEWLLLTLLRWSSLGTLTVSTVRDRCLLFMRGGACGTFSSAGNAVGMATSRSRSASGGRKQWTTSRAIVSSDASRQATVLSCDGSSGSGGIFRMASRFSTSFLARKSTRSSV</sequence>
<protein>
    <submittedName>
        <fullName evidence="1">Uncharacterized protein</fullName>
    </submittedName>
</protein>
<proteinExistence type="predicted"/>